<dbReference type="Pfam" id="PF05193">
    <property type="entry name" value="Peptidase_M16_C"/>
    <property type="match status" value="2"/>
</dbReference>
<evidence type="ECO:0000313" key="8">
    <source>
        <dbReference type="Proteomes" id="UP000278006"/>
    </source>
</evidence>
<dbReference type="Proteomes" id="UP000278006">
    <property type="component" value="Unassembled WGS sequence"/>
</dbReference>
<dbReference type="EMBL" id="RDQO01000002">
    <property type="protein sequence ID" value="RMX06764.1"/>
    <property type="molecule type" value="Genomic_DNA"/>
</dbReference>
<dbReference type="Gene3D" id="3.30.830.10">
    <property type="entry name" value="Metalloenzyme, LuxS/M16 peptidase-like"/>
    <property type="match status" value="4"/>
</dbReference>
<reference evidence="7 8" key="1">
    <citation type="submission" date="2018-10" db="EMBL/GenBank/DDBJ databases">
        <title>Draft genome of Cortibacter populi DSM10536.</title>
        <authorList>
            <person name="Bernier A.-M."/>
            <person name="Bernard K."/>
        </authorList>
    </citation>
    <scope>NUCLEOTIDE SEQUENCE [LARGE SCALE GENOMIC DNA]</scope>
    <source>
        <strain evidence="7 8">DSM 105136</strain>
    </source>
</reference>
<dbReference type="PANTHER" id="PTHR11851">
    <property type="entry name" value="METALLOPROTEASE"/>
    <property type="match status" value="1"/>
</dbReference>
<evidence type="ECO:0000259" key="5">
    <source>
        <dbReference type="Pfam" id="PF00675"/>
    </source>
</evidence>
<dbReference type="SUPFAM" id="SSF63411">
    <property type="entry name" value="LuxS/MPP-like metallohydrolase"/>
    <property type="match status" value="4"/>
</dbReference>
<sequence length="925" mass="100759">MPMFCRSLFLACSLLLSVHAGAVTPASANTVLPPGVTAGATVEGITEYRLANGLTVLMFPDASTPSTLVNVTYGVGAAQENYGESGMAHLLEHLVFKGTPTIGNIAAEFKRRGITYNGTTGQDRTNYYGWFSANDETLDWLLAAEADRMVNADVAKDKLDSEMTVVRNELEIGENKPTGILIQRMTSQAFLWHAYGKSVIGNRADVENVPIERLQAFYRTWYQPDNATVIIAGRFDPQRALATVQRTFGALPRPARTLPTRYTVEPAQDGEREINIRRVGELHLIGLGYHAPAMAHPDSAALRVLVNVMGAVPSGRLQKALIVPKLAVNSESAVDGFLEPGVAGFFATVTLGGDPAQVERVLLEQVEGTARQPFTEEEVAAAKQRLANMYDRASKSNVLGVANALSESIAAGDWRLGFLYRDAIAKVSAADVNRVARTYLVPANRTLARFIPTEVAQRVEIPAAPDIAKLVAGYKGNPAVSAGEVFDNSPGNIQARTRTMTLGDGLKVAMLPKQSRGNRVSAELMFHFGDDAAIAGRLEAASFAGSLLARGTKTMTREQISQRFDDLNARVSVVGSSQMAYIGIDAERENLIPALRLAAEILRNPSFPEAEFEQLRSQSITGLKDRKREPGYIADYAMRKHFDPWPQGHARAVRSPDEELAGIQSVKLEDVRAFHRDFYGTADGEAVVVGDFDPVQLQKELETLFIGWKSPRPFVRRNEPYFQPGKVVREVFETPDKANAVIVSRSNFAIDVEDPDHPALLVAGRIFGGGAKASRLGDRVREQDGLSYYVGSGVIVSPEADNGVFYMQATSAPENMGRVEAAMGEELARFVKDGVTEQELEDAKAGLLASYQESRSTNGTIASGLRLNLYLDRTMQWDADFERTIAELTVEQVNEAVRRRVKPEAVSTFVAGDFAGSARRAADSR</sequence>
<evidence type="ECO:0000256" key="1">
    <source>
        <dbReference type="ARBA" id="ARBA00001947"/>
    </source>
</evidence>
<feature type="domain" description="Peptidase M16 N-terminal" evidence="5">
    <location>
        <begin position="61"/>
        <end position="201"/>
    </location>
</feature>
<evidence type="ECO:0000259" key="6">
    <source>
        <dbReference type="Pfam" id="PF05193"/>
    </source>
</evidence>
<dbReference type="PROSITE" id="PS00143">
    <property type="entry name" value="INSULINASE"/>
    <property type="match status" value="1"/>
</dbReference>
<dbReference type="InterPro" id="IPR007863">
    <property type="entry name" value="Peptidase_M16_C"/>
</dbReference>
<accession>A0A3M6QUR4</accession>
<name>A0A3M6QUR4_9BURK</name>
<gene>
    <name evidence="7" type="ORF">D8I35_09705</name>
</gene>
<evidence type="ECO:0000313" key="7">
    <source>
        <dbReference type="EMBL" id="RMX06764.1"/>
    </source>
</evidence>
<evidence type="ECO:0000256" key="2">
    <source>
        <dbReference type="ARBA" id="ARBA00007261"/>
    </source>
</evidence>
<dbReference type="PANTHER" id="PTHR11851:SF49">
    <property type="entry name" value="MITOCHONDRIAL-PROCESSING PEPTIDASE SUBUNIT ALPHA"/>
    <property type="match status" value="1"/>
</dbReference>
<dbReference type="Pfam" id="PF00675">
    <property type="entry name" value="Peptidase_M16"/>
    <property type="match status" value="1"/>
</dbReference>
<dbReference type="OrthoDB" id="9811314at2"/>
<organism evidence="7 8">
    <name type="scientific">Corticibacter populi</name>
    <dbReference type="NCBI Taxonomy" id="1550736"/>
    <lineage>
        <taxon>Bacteria</taxon>
        <taxon>Pseudomonadati</taxon>
        <taxon>Pseudomonadota</taxon>
        <taxon>Betaproteobacteria</taxon>
        <taxon>Burkholderiales</taxon>
        <taxon>Comamonadaceae</taxon>
        <taxon>Corticibacter</taxon>
    </lineage>
</organism>
<feature type="domain" description="Peptidase M16 C-terminal" evidence="6">
    <location>
        <begin position="666"/>
        <end position="847"/>
    </location>
</feature>
<dbReference type="InterPro" id="IPR011765">
    <property type="entry name" value="Pept_M16_N"/>
</dbReference>
<dbReference type="InterPro" id="IPR050361">
    <property type="entry name" value="MPP/UQCRC_Complex"/>
</dbReference>
<feature type="domain" description="Peptidase M16 C-terminal" evidence="6">
    <location>
        <begin position="210"/>
        <end position="386"/>
    </location>
</feature>
<dbReference type="GO" id="GO:0046872">
    <property type="term" value="F:metal ion binding"/>
    <property type="evidence" value="ECO:0007669"/>
    <property type="project" value="InterPro"/>
</dbReference>
<comment type="similarity">
    <text evidence="2 3">Belongs to the peptidase M16 family.</text>
</comment>
<dbReference type="GO" id="GO:0004222">
    <property type="term" value="F:metalloendopeptidase activity"/>
    <property type="evidence" value="ECO:0007669"/>
    <property type="project" value="InterPro"/>
</dbReference>
<dbReference type="InterPro" id="IPR011249">
    <property type="entry name" value="Metalloenz_LuxS/M16"/>
</dbReference>
<evidence type="ECO:0000256" key="4">
    <source>
        <dbReference type="SAM" id="SignalP"/>
    </source>
</evidence>
<keyword evidence="8" id="KW-1185">Reference proteome</keyword>
<feature type="signal peptide" evidence="4">
    <location>
        <begin position="1"/>
        <end position="22"/>
    </location>
</feature>
<dbReference type="AlphaFoldDB" id="A0A3M6QUR4"/>
<protein>
    <submittedName>
        <fullName evidence="7">Insulinase family protein</fullName>
    </submittedName>
</protein>
<dbReference type="InterPro" id="IPR001431">
    <property type="entry name" value="Pept_M16_Zn_BS"/>
</dbReference>
<evidence type="ECO:0000256" key="3">
    <source>
        <dbReference type="RuleBase" id="RU004447"/>
    </source>
</evidence>
<comment type="caution">
    <text evidence="7">The sequence shown here is derived from an EMBL/GenBank/DDBJ whole genome shotgun (WGS) entry which is preliminary data.</text>
</comment>
<feature type="chain" id="PRO_5018056190" evidence="4">
    <location>
        <begin position="23"/>
        <end position="925"/>
    </location>
</feature>
<comment type="cofactor">
    <cofactor evidence="1">
        <name>Zn(2+)</name>
        <dbReference type="ChEBI" id="CHEBI:29105"/>
    </cofactor>
</comment>
<keyword evidence="4" id="KW-0732">Signal</keyword>
<dbReference type="GO" id="GO:0006508">
    <property type="term" value="P:proteolysis"/>
    <property type="evidence" value="ECO:0007669"/>
    <property type="project" value="InterPro"/>
</dbReference>
<proteinExistence type="inferred from homology"/>